<sequence length="893" mass="100299">MDHLSRSINDSSLDNDSSFENIDHCVEGVDASLDDDSSIVRVDPPGEHAATGPSPVLPSPIVSVSTISSSSGNAVPPSGGSFSLTTPSPIPIAQRNELIQQQLVLLLHAHKCVDMFDRPCGLPHCGEMRDVLAHIAVCPNGRECEYKHCASSRHIIAHFKTCVREDCPICGPLRNIQAPYWEEVEDEMAKLLEQARQAASMDGTDPREQGNRSETDKRNHDRKLKALLDSYFISVEERNVAQGQQVNQTHDSDALLRFGVSLNSPNASSVTSSAHVHQMIKTATGGGSSMTSITPLRSEQQELVKTESINASSQSGVTSTVLSAQQLGKIIPLGTISQADAQKLAQHAKAQAAPRLLATDPLNASNQFELVYQPPQPAPHPHHESPSLMPQVDRMQQEMQHHQNFMRDHFMAFHQRDQVPPPTAMQQLQHLQQGSPSIMQQLDVMMAELAQESPWMANAWPQQQQPTTGQMGNSPIFAQETSAFMLLIIQYYKQIIFETSLFLALETPSMVGILKRQAVYTSRFLQAPLQGTPQERAAIAELKLTLQQKMLQMMQRLHQMTPPQMRGPLEQLMDHQMEVMMRPGQSRYGPTQMPLVQPMDLTSQAVAALHAHMAAIQQRSNPIGVAPMSLVQPMDLTSQAVADLQAHMAAMKLETADTQKRVRARCAKLHYEEKMKDMEKKHEEEVRRHQKEMDAFRKLHDHCLDTYQRAYMGLQDQLNAAQAVVKAKNAEIAALKAEKEAKMAAPQIIPSRKKEMPLHTDTQSQVETILRTHPEITALAQQHVYHAEQAVRLNFKVAMLRAEMEDLHRRQQTIDRRIELTLTFVRNLSQFGEEHIKTRQEKEELEKRIIETERSRVSFYNKAESAWVRVREMVETVVIAQTVEEDKENKPAM</sequence>
<dbReference type="InterPro" id="IPR035898">
    <property type="entry name" value="TAZ_dom_sf"/>
</dbReference>
<dbReference type="EC" id="2.3.1.48" evidence="2"/>
<dbReference type="GO" id="GO:0005634">
    <property type="term" value="C:nucleus"/>
    <property type="evidence" value="ECO:0007669"/>
    <property type="project" value="UniProtKB-SubCell"/>
</dbReference>
<proteinExistence type="predicted"/>
<reference evidence="15" key="1">
    <citation type="journal article" date="2008" name="Nat. Genet.">
        <title>The Pristionchus pacificus genome provides a unique perspective on nematode lifestyle and parasitism.</title>
        <authorList>
            <person name="Dieterich C."/>
            <person name="Clifton S.W."/>
            <person name="Schuster L.N."/>
            <person name="Chinwalla A."/>
            <person name="Delehaunty K."/>
            <person name="Dinkelacker I."/>
            <person name="Fulton L."/>
            <person name="Fulton R."/>
            <person name="Godfrey J."/>
            <person name="Minx P."/>
            <person name="Mitreva M."/>
            <person name="Roeseler W."/>
            <person name="Tian H."/>
            <person name="Witte H."/>
            <person name="Yang S.P."/>
            <person name="Wilson R.K."/>
            <person name="Sommer R.J."/>
        </authorList>
    </citation>
    <scope>NUCLEOTIDE SEQUENCE [LARGE SCALE GENOMIC DNA]</scope>
    <source>
        <strain evidence="15">PS312</strain>
    </source>
</reference>
<evidence type="ECO:0000256" key="12">
    <source>
        <dbReference type="SAM" id="Coils"/>
    </source>
</evidence>
<dbReference type="Proteomes" id="UP000005239">
    <property type="component" value="Unassembled WGS sequence"/>
</dbReference>
<comment type="catalytic activity">
    <reaction evidence="11">
        <text>L-lysyl-[protein] + acetyl-CoA = N(6)-acetyl-L-lysyl-[protein] + CoA + H(+)</text>
        <dbReference type="Rhea" id="RHEA:45948"/>
        <dbReference type="Rhea" id="RHEA-COMP:9752"/>
        <dbReference type="Rhea" id="RHEA-COMP:10731"/>
        <dbReference type="ChEBI" id="CHEBI:15378"/>
        <dbReference type="ChEBI" id="CHEBI:29969"/>
        <dbReference type="ChEBI" id="CHEBI:57287"/>
        <dbReference type="ChEBI" id="CHEBI:57288"/>
        <dbReference type="ChEBI" id="CHEBI:61930"/>
        <dbReference type="EC" id="2.3.1.48"/>
    </reaction>
</comment>
<accession>A0A2A6CDN4</accession>
<accession>A0A8R1UAH6</accession>
<evidence type="ECO:0000256" key="2">
    <source>
        <dbReference type="ARBA" id="ARBA00013184"/>
    </source>
</evidence>
<dbReference type="EnsemblMetazoa" id="PPA12207.1">
    <property type="protein sequence ID" value="PPA12207.1"/>
    <property type="gene ID" value="WBGene00101761"/>
</dbReference>
<keyword evidence="4" id="KW-0479">Metal-binding</keyword>
<evidence type="ECO:0000256" key="13">
    <source>
        <dbReference type="SAM" id="MobiDB-lite"/>
    </source>
</evidence>
<dbReference type="SUPFAM" id="SSF57933">
    <property type="entry name" value="TAZ domain"/>
    <property type="match status" value="1"/>
</dbReference>
<reference evidence="14" key="2">
    <citation type="submission" date="2022-06" db="UniProtKB">
        <authorList>
            <consortium name="EnsemblMetazoa"/>
        </authorList>
    </citation>
    <scope>IDENTIFICATION</scope>
    <source>
        <strain evidence="14">PS312</strain>
    </source>
</reference>
<keyword evidence="6" id="KW-0862">Zinc</keyword>
<dbReference type="PROSITE" id="PS50134">
    <property type="entry name" value="ZF_TAZ"/>
    <property type="match status" value="1"/>
</dbReference>
<keyword evidence="3" id="KW-0808">Transferase</keyword>
<dbReference type="InterPro" id="IPR000197">
    <property type="entry name" value="Znf_TAZ"/>
</dbReference>
<dbReference type="PANTHER" id="PTHR13808:SF1">
    <property type="entry name" value="HISTONE ACETYLTRANSFERASE"/>
    <property type="match status" value="1"/>
</dbReference>
<dbReference type="GO" id="GO:0031490">
    <property type="term" value="F:chromatin DNA binding"/>
    <property type="evidence" value="ECO:0000318"/>
    <property type="project" value="GO_Central"/>
</dbReference>
<keyword evidence="15" id="KW-1185">Reference proteome</keyword>
<dbReference type="GO" id="GO:0004402">
    <property type="term" value="F:histone acetyltransferase activity"/>
    <property type="evidence" value="ECO:0000318"/>
    <property type="project" value="GO_Central"/>
</dbReference>
<name>A0A2A6CDN4_PRIPA</name>
<gene>
    <name evidence="14" type="primary">WBGene00101761</name>
</gene>
<evidence type="ECO:0000256" key="5">
    <source>
        <dbReference type="ARBA" id="ARBA00022771"/>
    </source>
</evidence>
<keyword evidence="10" id="KW-0539">Nucleus</keyword>
<dbReference type="GO" id="GO:0045944">
    <property type="term" value="P:positive regulation of transcription by RNA polymerase II"/>
    <property type="evidence" value="ECO:0000318"/>
    <property type="project" value="GO_Central"/>
</dbReference>
<dbReference type="GO" id="GO:0000123">
    <property type="term" value="C:histone acetyltransferase complex"/>
    <property type="evidence" value="ECO:0000318"/>
    <property type="project" value="GO_Central"/>
</dbReference>
<protein>
    <recommendedName>
        <fullName evidence="2">histone acetyltransferase</fullName>
        <ecNumber evidence="2">2.3.1.48</ecNumber>
    </recommendedName>
</protein>
<evidence type="ECO:0000256" key="3">
    <source>
        <dbReference type="ARBA" id="ARBA00022679"/>
    </source>
</evidence>
<feature type="region of interest" description="Disordered" evidence="13">
    <location>
        <begin position="195"/>
        <end position="220"/>
    </location>
</feature>
<dbReference type="GO" id="GO:0005667">
    <property type="term" value="C:transcription regulator complex"/>
    <property type="evidence" value="ECO:0000318"/>
    <property type="project" value="GO_Central"/>
</dbReference>
<evidence type="ECO:0000256" key="6">
    <source>
        <dbReference type="ARBA" id="ARBA00022833"/>
    </source>
</evidence>
<dbReference type="PANTHER" id="PTHR13808">
    <property type="entry name" value="CBP/P300-RELATED"/>
    <property type="match status" value="1"/>
</dbReference>
<evidence type="ECO:0000256" key="10">
    <source>
        <dbReference type="ARBA" id="ARBA00023242"/>
    </source>
</evidence>
<dbReference type="GO" id="GO:0008270">
    <property type="term" value="F:zinc ion binding"/>
    <property type="evidence" value="ECO:0007669"/>
    <property type="project" value="UniProtKB-KW"/>
</dbReference>
<organism evidence="14 15">
    <name type="scientific">Pristionchus pacificus</name>
    <name type="common">Parasitic nematode worm</name>
    <dbReference type="NCBI Taxonomy" id="54126"/>
    <lineage>
        <taxon>Eukaryota</taxon>
        <taxon>Metazoa</taxon>
        <taxon>Ecdysozoa</taxon>
        <taxon>Nematoda</taxon>
        <taxon>Chromadorea</taxon>
        <taxon>Rhabditida</taxon>
        <taxon>Rhabditina</taxon>
        <taxon>Diplogasteromorpha</taxon>
        <taxon>Diplogasteroidea</taxon>
        <taxon>Neodiplogasteridae</taxon>
        <taxon>Pristionchus</taxon>
    </lineage>
</organism>
<evidence type="ECO:0000313" key="15">
    <source>
        <dbReference type="Proteomes" id="UP000005239"/>
    </source>
</evidence>
<evidence type="ECO:0000256" key="9">
    <source>
        <dbReference type="ARBA" id="ARBA00023163"/>
    </source>
</evidence>
<feature type="compositionally biased region" description="Basic and acidic residues" evidence="13">
    <location>
        <begin position="204"/>
        <end position="219"/>
    </location>
</feature>
<feature type="coiled-coil region" evidence="12">
    <location>
        <begin position="828"/>
        <end position="855"/>
    </location>
</feature>
<comment type="subcellular location">
    <subcellularLocation>
        <location evidence="1">Nucleus</location>
    </subcellularLocation>
</comment>
<keyword evidence="8" id="KW-0805">Transcription regulation</keyword>
<keyword evidence="9" id="KW-0804">Transcription</keyword>
<feature type="coiled-coil region" evidence="12">
    <location>
        <begin position="668"/>
        <end position="745"/>
    </location>
</feature>
<keyword evidence="7" id="KW-0156">Chromatin regulator</keyword>
<evidence type="ECO:0000256" key="11">
    <source>
        <dbReference type="ARBA" id="ARBA00048017"/>
    </source>
</evidence>
<dbReference type="InterPro" id="IPR013178">
    <property type="entry name" value="Histone_AcTrfase_Rtt109/CBP"/>
</dbReference>
<dbReference type="OrthoDB" id="899at2759"/>
<evidence type="ECO:0000256" key="8">
    <source>
        <dbReference type="ARBA" id="ARBA00023015"/>
    </source>
</evidence>
<evidence type="ECO:0000256" key="7">
    <source>
        <dbReference type="ARBA" id="ARBA00022853"/>
    </source>
</evidence>
<keyword evidence="5" id="KW-0863">Zinc-finger</keyword>
<evidence type="ECO:0000256" key="4">
    <source>
        <dbReference type="ARBA" id="ARBA00022723"/>
    </source>
</evidence>
<dbReference type="GO" id="GO:0003713">
    <property type="term" value="F:transcription coactivator activity"/>
    <property type="evidence" value="ECO:0000318"/>
    <property type="project" value="GO_Central"/>
</dbReference>
<feature type="region of interest" description="Disordered" evidence="13">
    <location>
        <begin position="35"/>
        <end position="57"/>
    </location>
</feature>
<evidence type="ECO:0000256" key="1">
    <source>
        <dbReference type="ARBA" id="ARBA00004123"/>
    </source>
</evidence>
<dbReference type="Gene3D" id="1.20.1020.10">
    <property type="entry name" value="TAZ domain"/>
    <property type="match status" value="1"/>
</dbReference>
<dbReference type="Pfam" id="PF02135">
    <property type="entry name" value="zf-TAZ"/>
    <property type="match status" value="1"/>
</dbReference>
<evidence type="ECO:0000313" key="14">
    <source>
        <dbReference type="EnsemblMetazoa" id="PPA12207.1"/>
    </source>
</evidence>
<dbReference type="AlphaFoldDB" id="A0A2A6CDN4"/>
<keyword evidence="12" id="KW-0175">Coiled coil</keyword>
<dbReference type="SMART" id="SM00551">
    <property type="entry name" value="ZnF_TAZ"/>
    <property type="match status" value="1"/>
</dbReference>